<name>A0A3G4VE67_9VIBR</name>
<dbReference type="Pfam" id="PF05930">
    <property type="entry name" value="Phage_AlpA"/>
    <property type="match status" value="1"/>
</dbReference>
<organism evidence="1 2">
    <name type="scientific">Vibrio mediterranei</name>
    <dbReference type="NCBI Taxonomy" id="689"/>
    <lineage>
        <taxon>Bacteria</taxon>
        <taxon>Pseudomonadati</taxon>
        <taxon>Pseudomonadota</taxon>
        <taxon>Gammaproteobacteria</taxon>
        <taxon>Vibrionales</taxon>
        <taxon>Vibrionaceae</taxon>
        <taxon>Vibrio</taxon>
    </lineage>
</organism>
<dbReference type="AlphaFoldDB" id="A0A3G4VE67"/>
<dbReference type="InterPro" id="IPR010260">
    <property type="entry name" value="AlpA"/>
</dbReference>
<dbReference type="Gene3D" id="1.10.238.160">
    <property type="match status" value="1"/>
</dbReference>
<gene>
    <name evidence="1" type="ORF">ECB94_15135</name>
</gene>
<sequence length="57" mass="6414">MSELQAITGLSRSKIYALIADKSFPPQVAVGQRVSVWLKSEVDYWLLSHECGVTNQY</sequence>
<dbReference type="EMBL" id="CP033577">
    <property type="protein sequence ID" value="AYV23103.1"/>
    <property type="molecule type" value="Genomic_DNA"/>
</dbReference>
<protein>
    <submittedName>
        <fullName evidence="1">AlpA family phage regulatory protein</fullName>
    </submittedName>
</protein>
<accession>A0A3G4VE67</accession>
<reference evidence="1 2" key="1">
    <citation type="submission" date="2018-11" db="EMBL/GenBank/DDBJ databases">
        <title>Complete Genome Sequence of Vbrio mediterranei 117-T6: a Potential Pathogen Bacteria Isolated from the Conchocelis of Pyropia.</title>
        <authorList>
            <person name="Liu Q."/>
        </authorList>
    </citation>
    <scope>NUCLEOTIDE SEQUENCE [LARGE SCALE GENOMIC DNA]</scope>
    <source>
        <strain evidence="1 2">117-T6</strain>
    </source>
</reference>
<dbReference type="Proteomes" id="UP000279760">
    <property type="component" value="Chromosome 1"/>
</dbReference>
<proteinExistence type="predicted"/>
<evidence type="ECO:0000313" key="1">
    <source>
        <dbReference type="EMBL" id="AYV23103.1"/>
    </source>
</evidence>
<evidence type="ECO:0000313" key="2">
    <source>
        <dbReference type="Proteomes" id="UP000279760"/>
    </source>
</evidence>